<keyword evidence="4" id="KW-1185">Reference proteome</keyword>
<dbReference type="AlphaFoldDB" id="A0A3Q8SBN9"/>
<evidence type="ECO:0008006" key="5">
    <source>
        <dbReference type="Google" id="ProtNLM"/>
    </source>
</evidence>
<dbReference type="Proteomes" id="UP000273145">
    <property type="component" value="Chromosome"/>
</dbReference>
<accession>A0A3Q8SBN9</accession>
<dbReference type="SUPFAM" id="SSF103473">
    <property type="entry name" value="MFS general substrate transporter"/>
    <property type="match status" value="1"/>
</dbReference>
<dbReference type="EMBL" id="CP034248">
    <property type="protein sequence ID" value="AZK47048.1"/>
    <property type="molecule type" value="Genomic_DNA"/>
</dbReference>
<evidence type="ECO:0000313" key="3">
    <source>
        <dbReference type="EMBL" id="AZK47048.1"/>
    </source>
</evidence>
<proteinExistence type="predicted"/>
<evidence type="ECO:0000256" key="2">
    <source>
        <dbReference type="SAM" id="Phobius"/>
    </source>
</evidence>
<protein>
    <recommendedName>
        <fullName evidence="5">DUF1440 domain-containing protein</fullName>
    </recommendedName>
</protein>
<dbReference type="Pfam" id="PF11085">
    <property type="entry name" value="YqhR"/>
    <property type="match status" value="1"/>
</dbReference>
<reference evidence="3 4" key="1">
    <citation type="submission" date="2018-11" db="EMBL/GenBank/DDBJ databases">
        <title>Genome sequencing of Paenibacillus lentus DSM25539(T).</title>
        <authorList>
            <person name="Kook J.-K."/>
            <person name="Park S.-N."/>
            <person name="Lim Y.K."/>
        </authorList>
    </citation>
    <scope>NUCLEOTIDE SEQUENCE [LARGE SCALE GENOMIC DNA]</scope>
    <source>
        <strain evidence="3 4">DSM 25539</strain>
    </source>
</reference>
<feature type="compositionally biased region" description="Basic and acidic residues" evidence="1">
    <location>
        <begin position="1"/>
        <end position="14"/>
    </location>
</feature>
<feature type="transmembrane region" description="Helical" evidence="2">
    <location>
        <begin position="106"/>
        <end position="126"/>
    </location>
</feature>
<name>A0A3Q8SBN9_9BACL</name>
<evidence type="ECO:0000313" key="4">
    <source>
        <dbReference type="Proteomes" id="UP000273145"/>
    </source>
</evidence>
<evidence type="ECO:0000256" key="1">
    <source>
        <dbReference type="SAM" id="MobiDB-lite"/>
    </source>
</evidence>
<feature type="transmembrane region" description="Helical" evidence="2">
    <location>
        <begin position="138"/>
        <end position="157"/>
    </location>
</feature>
<organism evidence="3 4">
    <name type="scientific">Paenibacillus lentus</name>
    <dbReference type="NCBI Taxonomy" id="1338368"/>
    <lineage>
        <taxon>Bacteria</taxon>
        <taxon>Bacillati</taxon>
        <taxon>Bacillota</taxon>
        <taxon>Bacilli</taxon>
        <taxon>Bacillales</taxon>
        <taxon>Paenibacillaceae</taxon>
        <taxon>Paenibacillus</taxon>
    </lineage>
</organism>
<dbReference type="InterPro" id="IPR024563">
    <property type="entry name" value="YqhR"/>
</dbReference>
<dbReference type="KEGG" id="plen:EIM92_13530"/>
<feature type="transmembrane region" description="Helical" evidence="2">
    <location>
        <begin position="75"/>
        <end position="94"/>
    </location>
</feature>
<dbReference type="OrthoDB" id="2691442at2"/>
<keyword evidence="2" id="KW-0472">Membrane</keyword>
<feature type="region of interest" description="Disordered" evidence="1">
    <location>
        <begin position="1"/>
        <end position="22"/>
    </location>
</feature>
<dbReference type="RefSeq" id="WP_125083087.1">
    <property type="nucleotide sequence ID" value="NZ_CP034248.1"/>
</dbReference>
<keyword evidence="2" id="KW-1133">Transmembrane helix</keyword>
<sequence>MPKQQHQEESRRDEEKEENGTNPWSFGLQLGFFAGLIWGGARALMYFFSFTVILPGYLAEPFFKTRFLQTQGGYYVGWLFFILFSIIAALLYTLLFRRLKGPYPGILYGIIWWGIIFIVVGPMFGMMKPISELPSSTLISEFCLYLLWGLFIGYTAAMEYTDERHREPQKALQ</sequence>
<keyword evidence="2" id="KW-0812">Transmembrane</keyword>
<gene>
    <name evidence="3" type="ORF">EIM92_13530</name>
</gene>
<dbReference type="InterPro" id="IPR036259">
    <property type="entry name" value="MFS_trans_sf"/>
</dbReference>